<dbReference type="EMBL" id="JAKWBL010000002">
    <property type="protein sequence ID" value="MCH5598512.1"/>
    <property type="molecule type" value="Genomic_DNA"/>
</dbReference>
<keyword evidence="4" id="KW-1185">Reference proteome</keyword>
<dbReference type="InterPro" id="IPR024467">
    <property type="entry name" value="Xre/MbcA/ParS-like_toxin-bd"/>
</dbReference>
<comment type="caution">
    <text evidence="3">The sequence shown here is derived from an EMBL/GenBank/DDBJ whole genome shotgun (WGS) entry which is preliminary data.</text>
</comment>
<evidence type="ECO:0000313" key="4">
    <source>
        <dbReference type="Proteomes" id="UP001202248"/>
    </source>
</evidence>
<proteinExistence type="predicted"/>
<reference evidence="3 4" key="1">
    <citation type="submission" date="2022-02" db="EMBL/GenBank/DDBJ databases">
        <authorList>
            <person name="Min J."/>
        </authorList>
    </citation>
    <scope>NUCLEOTIDE SEQUENCE [LARGE SCALE GENOMIC DNA]</scope>
    <source>
        <strain evidence="3 4">GR10-1</strain>
    </source>
</reference>
<dbReference type="Pfam" id="PF20432">
    <property type="entry name" value="Xre-like-HTH"/>
    <property type="match status" value="1"/>
</dbReference>
<feature type="domain" description="Antitoxin Xre/MbcA/ParS-like toxin-binding" evidence="1">
    <location>
        <begin position="115"/>
        <end position="164"/>
    </location>
</feature>
<organism evidence="3 4">
    <name type="scientific">Niabella ginsengisoli</name>
    <dbReference type="NCBI Taxonomy" id="522298"/>
    <lineage>
        <taxon>Bacteria</taxon>
        <taxon>Pseudomonadati</taxon>
        <taxon>Bacteroidota</taxon>
        <taxon>Chitinophagia</taxon>
        <taxon>Chitinophagales</taxon>
        <taxon>Chitinophagaceae</taxon>
        <taxon>Niabella</taxon>
    </lineage>
</organism>
<dbReference type="InterPro" id="IPR046847">
    <property type="entry name" value="Xre-like_HTH"/>
</dbReference>
<sequence length="167" mass="18940">MNNLLQEPEVAYITASVAKRRANNPVRRTIDLMGLDDDETYSDIESSSDFIDYIRDGIPKKALDTLANVIGLSATEMADIVHTSDRTLRRYTPAQKLSAEQSERLIELSRLYTRGEDVFGDIENFKRWVETPIIALGDKKPKEYLDTSIGINMLFDELGRIEHGIFA</sequence>
<dbReference type="Proteomes" id="UP001202248">
    <property type="component" value="Unassembled WGS sequence"/>
</dbReference>
<protein>
    <submittedName>
        <fullName evidence="3">DUF2384 domain-containing protein</fullName>
    </submittedName>
</protein>
<evidence type="ECO:0000259" key="1">
    <source>
        <dbReference type="Pfam" id="PF09722"/>
    </source>
</evidence>
<accession>A0ABS9SJF5</accession>
<dbReference type="NCBIfam" id="TIGR02293">
    <property type="entry name" value="TAS_TIGR02293"/>
    <property type="match status" value="1"/>
</dbReference>
<feature type="domain" description="Antitoxin Xre-like helix-turn-helix" evidence="2">
    <location>
        <begin position="50"/>
        <end position="109"/>
    </location>
</feature>
<dbReference type="RefSeq" id="WP_240830174.1">
    <property type="nucleotide sequence ID" value="NZ_JAKWBL010000002.1"/>
</dbReference>
<evidence type="ECO:0000313" key="3">
    <source>
        <dbReference type="EMBL" id="MCH5598512.1"/>
    </source>
</evidence>
<dbReference type="Pfam" id="PF09722">
    <property type="entry name" value="Xre_MbcA_ParS_C"/>
    <property type="match status" value="1"/>
</dbReference>
<evidence type="ECO:0000259" key="2">
    <source>
        <dbReference type="Pfam" id="PF20432"/>
    </source>
</evidence>
<gene>
    <name evidence="3" type="ORF">MKP09_11625</name>
</gene>
<dbReference type="InterPro" id="IPR011979">
    <property type="entry name" value="Antitox_Xre"/>
</dbReference>
<name>A0ABS9SJF5_9BACT</name>